<keyword evidence="3" id="KW-1185">Reference proteome</keyword>
<reference evidence="2" key="1">
    <citation type="submission" date="2017-08" db="EMBL/GenBank/DDBJ databases">
        <authorList>
            <person name="Polle J.E."/>
            <person name="Barry K."/>
            <person name="Cushman J."/>
            <person name="Schmutz J."/>
            <person name="Tran D."/>
            <person name="Hathwaick L.T."/>
            <person name="Yim W.C."/>
            <person name="Jenkins J."/>
            <person name="Mckie-Krisberg Z.M."/>
            <person name="Prochnik S."/>
            <person name="Lindquist E."/>
            <person name="Dockter R.B."/>
            <person name="Adam C."/>
            <person name="Molina H."/>
            <person name="Bunkerborg J."/>
            <person name="Jin E."/>
            <person name="Buchheim M."/>
            <person name="Magnuson J."/>
        </authorList>
    </citation>
    <scope>NUCLEOTIDE SEQUENCE</scope>
    <source>
        <strain evidence="2">CCAP 19/18</strain>
    </source>
</reference>
<comment type="caution">
    <text evidence="2">The sequence shown here is derived from an EMBL/GenBank/DDBJ whole genome shotgun (WGS) entry which is preliminary data.</text>
</comment>
<dbReference type="Proteomes" id="UP000815325">
    <property type="component" value="Unassembled WGS sequence"/>
</dbReference>
<proteinExistence type="predicted"/>
<feature type="non-terminal residue" evidence="2">
    <location>
        <position position="105"/>
    </location>
</feature>
<evidence type="ECO:0000313" key="3">
    <source>
        <dbReference type="Proteomes" id="UP000815325"/>
    </source>
</evidence>
<dbReference type="SUPFAM" id="SSF50729">
    <property type="entry name" value="PH domain-like"/>
    <property type="match status" value="1"/>
</dbReference>
<dbReference type="CDD" id="cd00821">
    <property type="entry name" value="PH"/>
    <property type="match status" value="1"/>
</dbReference>
<dbReference type="Gene3D" id="2.30.29.30">
    <property type="entry name" value="Pleckstrin-homology domain (PH domain)/Phosphotyrosine-binding domain (PTB)"/>
    <property type="match status" value="1"/>
</dbReference>
<name>A0ABQ7H3U4_DUNSA</name>
<organism evidence="2 3">
    <name type="scientific">Dunaliella salina</name>
    <name type="common">Green alga</name>
    <name type="synonym">Protococcus salinus</name>
    <dbReference type="NCBI Taxonomy" id="3046"/>
    <lineage>
        <taxon>Eukaryota</taxon>
        <taxon>Viridiplantae</taxon>
        <taxon>Chlorophyta</taxon>
        <taxon>core chlorophytes</taxon>
        <taxon>Chlorophyceae</taxon>
        <taxon>CS clade</taxon>
        <taxon>Chlamydomonadales</taxon>
        <taxon>Dunaliellaceae</taxon>
        <taxon>Dunaliella</taxon>
    </lineage>
</organism>
<protein>
    <recommendedName>
        <fullName evidence="1">PH domain-containing protein</fullName>
    </recommendedName>
</protein>
<sequence length="105" mass="11667">MTLIKSGPLWKQEGAWSGYCKYRFVVAASPHPTITYSTRREAPSIKSASLQGCKVKEVGEFGGKYKFTLEFKSGECWQLAAESATERIAWLNAALFYFHSLAGPP</sequence>
<gene>
    <name evidence="2" type="ORF">DUNSADRAFT_12448</name>
</gene>
<evidence type="ECO:0000259" key="1">
    <source>
        <dbReference type="SMART" id="SM00233"/>
    </source>
</evidence>
<accession>A0ABQ7H3U4</accession>
<evidence type="ECO:0000313" key="2">
    <source>
        <dbReference type="EMBL" id="KAF5841520.1"/>
    </source>
</evidence>
<dbReference type="InterPro" id="IPR001849">
    <property type="entry name" value="PH_domain"/>
</dbReference>
<dbReference type="EMBL" id="MU069483">
    <property type="protein sequence ID" value="KAF5841520.1"/>
    <property type="molecule type" value="Genomic_DNA"/>
</dbReference>
<dbReference type="SMART" id="SM00233">
    <property type="entry name" value="PH"/>
    <property type="match status" value="1"/>
</dbReference>
<dbReference type="Pfam" id="PF00169">
    <property type="entry name" value="PH"/>
    <property type="match status" value="1"/>
</dbReference>
<feature type="domain" description="PH" evidence="1">
    <location>
        <begin position="3"/>
        <end position="101"/>
    </location>
</feature>
<dbReference type="InterPro" id="IPR011993">
    <property type="entry name" value="PH-like_dom_sf"/>
</dbReference>